<dbReference type="GO" id="GO:0006099">
    <property type="term" value="P:tricarboxylic acid cycle"/>
    <property type="evidence" value="ECO:0007669"/>
    <property type="project" value="InterPro"/>
</dbReference>
<dbReference type="Pfam" id="PF00206">
    <property type="entry name" value="Lyase_1"/>
    <property type="match status" value="1"/>
</dbReference>
<dbReference type="GO" id="GO:0008797">
    <property type="term" value="F:aspartate ammonia-lyase activity"/>
    <property type="evidence" value="ECO:0007669"/>
    <property type="project" value="TreeGrafter"/>
</dbReference>
<gene>
    <name evidence="3" type="ORF">A2008_01400</name>
</gene>
<dbReference type="PRINTS" id="PR00149">
    <property type="entry name" value="FUMRATELYASE"/>
</dbReference>
<dbReference type="SUPFAM" id="SSF48557">
    <property type="entry name" value="L-aspartase-like"/>
    <property type="match status" value="1"/>
</dbReference>
<dbReference type="GO" id="GO:0005829">
    <property type="term" value="C:cytosol"/>
    <property type="evidence" value="ECO:0007669"/>
    <property type="project" value="TreeGrafter"/>
</dbReference>
<dbReference type="Pfam" id="PF10415">
    <property type="entry name" value="FumaraseC_C"/>
    <property type="match status" value="1"/>
</dbReference>
<comment type="caution">
    <text evidence="3">The sequence shown here is derived from an EMBL/GenBank/DDBJ whole genome shotgun (WGS) entry which is preliminary data.</text>
</comment>
<feature type="domain" description="Fumarate lyase N-terminal" evidence="1">
    <location>
        <begin position="20"/>
        <end position="341"/>
    </location>
</feature>
<organism evidence="3 4">
    <name type="scientific">Candidatus Wallbacteria bacterium GWC2_49_35</name>
    <dbReference type="NCBI Taxonomy" id="1817813"/>
    <lineage>
        <taxon>Bacteria</taxon>
        <taxon>Candidatus Walliibacteriota</taxon>
    </lineage>
</organism>
<feature type="domain" description="Fumarase C C-terminal" evidence="2">
    <location>
        <begin position="407"/>
        <end position="452"/>
    </location>
</feature>
<reference evidence="3 4" key="1">
    <citation type="journal article" date="2016" name="Nat. Commun.">
        <title>Thousands of microbial genomes shed light on interconnected biogeochemical processes in an aquifer system.</title>
        <authorList>
            <person name="Anantharaman K."/>
            <person name="Brown C.T."/>
            <person name="Hug L.A."/>
            <person name="Sharon I."/>
            <person name="Castelle C.J."/>
            <person name="Probst A.J."/>
            <person name="Thomas B.C."/>
            <person name="Singh A."/>
            <person name="Wilkins M.J."/>
            <person name="Karaoz U."/>
            <person name="Brodie E.L."/>
            <person name="Williams K.H."/>
            <person name="Hubbard S.S."/>
            <person name="Banfield J.F."/>
        </authorList>
    </citation>
    <scope>NUCLEOTIDE SEQUENCE [LARGE SCALE GENOMIC DNA]</scope>
</reference>
<dbReference type="PANTHER" id="PTHR42696:SF2">
    <property type="entry name" value="ASPARTATE AMMONIA-LYASE"/>
    <property type="match status" value="1"/>
</dbReference>
<dbReference type="InterPro" id="IPR000362">
    <property type="entry name" value="Fumarate_lyase_fam"/>
</dbReference>
<sequence length="467" mass="50691">MSPKRTEKDILGEAEISNLTYYGINTARSIQVCKISDLFEPVEFIVAFIQVKKACAIANMELELMPVEKGGAIVKACDEILAGAHISQFVTDIFHGGSGTAFNMNANEIIANRALEIGEYPRGSYGVISPFDDVNMSQGDSDVFNSAARIAVIAASQKLTAALNELKSAFLKKSLEFDFLLKPARTNFRDSVPITLGQEFLTYAETVKKCVEDIEHARKRLYYLNIGGTEAGTGFNSHAGFIDKVISKLAEITRISVEKSEDLVEITASAYDFMNYTSRLKNLAVSLIKISSELSLLASGPAAGFNEINIPPLMPGSSMVPAKFNPVALENMSMVAMQISGIDHIVTQAAINTPPDLNVNMPLITYNLLFGLKILTNAVVITTERCVAEITANEEILKANFENSPALIAALVPRIGYSAAAAAVGEAKKQGKTVLKYISEKQLMTAEEIETLKTARRISEPGFLLKK</sequence>
<accession>A0A1F7X249</accession>
<evidence type="ECO:0000313" key="3">
    <source>
        <dbReference type="EMBL" id="OGM08799.1"/>
    </source>
</evidence>
<dbReference type="InterPro" id="IPR008948">
    <property type="entry name" value="L-Aspartase-like"/>
</dbReference>
<evidence type="ECO:0000313" key="4">
    <source>
        <dbReference type="Proteomes" id="UP000178735"/>
    </source>
</evidence>
<dbReference type="InterPro" id="IPR018951">
    <property type="entry name" value="Fumarase_C_C"/>
</dbReference>
<dbReference type="Gene3D" id="1.10.275.10">
    <property type="entry name" value="Fumarase/aspartase (N-terminal domain)"/>
    <property type="match status" value="1"/>
</dbReference>
<dbReference type="STRING" id="1817813.A2008_01400"/>
<dbReference type="Gene3D" id="1.20.200.10">
    <property type="entry name" value="Fumarase/aspartase (Central domain)"/>
    <property type="match status" value="1"/>
</dbReference>
<dbReference type="EMBL" id="MGFH01000002">
    <property type="protein sequence ID" value="OGM08799.1"/>
    <property type="molecule type" value="Genomic_DNA"/>
</dbReference>
<protein>
    <recommendedName>
        <fullName evidence="5">Aspartate ammonia-lyase</fullName>
    </recommendedName>
</protein>
<evidence type="ECO:0008006" key="5">
    <source>
        <dbReference type="Google" id="ProtNLM"/>
    </source>
</evidence>
<evidence type="ECO:0000259" key="2">
    <source>
        <dbReference type="Pfam" id="PF10415"/>
    </source>
</evidence>
<name>A0A1F7X249_9BACT</name>
<evidence type="ECO:0000259" key="1">
    <source>
        <dbReference type="Pfam" id="PF00206"/>
    </source>
</evidence>
<dbReference type="AlphaFoldDB" id="A0A1F7X249"/>
<dbReference type="PANTHER" id="PTHR42696">
    <property type="entry name" value="ASPARTATE AMMONIA-LYASE"/>
    <property type="match status" value="1"/>
</dbReference>
<proteinExistence type="predicted"/>
<dbReference type="Gene3D" id="1.10.40.30">
    <property type="entry name" value="Fumarase/aspartase (C-terminal domain)"/>
    <property type="match status" value="1"/>
</dbReference>
<dbReference type="GO" id="GO:0006531">
    <property type="term" value="P:aspartate metabolic process"/>
    <property type="evidence" value="ECO:0007669"/>
    <property type="project" value="TreeGrafter"/>
</dbReference>
<dbReference type="InterPro" id="IPR051546">
    <property type="entry name" value="Aspartate_Ammonia-Lyase"/>
</dbReference>
<dbReference type="InterPro" id="IPR024083">
    <property type="entry name" value="Fumarase/histidase_N"/>
</dbReference>
<dbReference type="Proteomes" id="UP000178735">
    <property type="component" value="Unassembled WGS sequence"/>
</dbReference>
<dbReference type="InterPro" id="IPR022761">
    <property type="entry name" value="Fumarate_lyase_N"/>
</dbReference>